<name>A0ABP0LWX3_9DINO</name>
<sequence length="122" mass="13695">MMLRFLQGMRNLSVRRVNGSGGQVFQAILVAESEGLCRFGAGVPVFPLWCGFWSTTKRVLTFPPGRWKCRESWLSCVHGAGSMAYVGNRRAGTRRSKGLWCWRVVSQHREATSLISSTRDAE</sequence>
<evidence type="ECO:0000313" key="1">
    <source>
        <dbReference type="EMBL" id="CAK9042907.1"/>
    </source>
</evidence>
<reference evidence="1 2" key="1">
    <citation type="submission" date="2024-02" db="EMBL/GenBank/DDBJ databases">
        <authorList>
            <person name="Chen Y."/>
            <person name="Shah S."/>
            <person name="Dougan E. K."/>
            <person name="Thang M."/>
            <person name="Chan C."/>
        </authorList>
    </citation>
    <scope>NUCLEOTIDE SEQUENCE [LARGE SCALE GENOMIC DNA]</scope>
</reference>
<proteinExistence type="predicted"/>
<dbReference type="Proteomes" id="UP001642484">
    <property type="component" value="Unassembled WGS sequence"/>
</dbReference>
<comment type="caution">
    <text evidence="1">The sequence shown here is derived from an EMBL/GenBank/DDBJ whole genome shotgun (WGS) entry which is preliminary data.</text>
</comment>
<gene>
    <name evidence="1" type="ORF">CCMP2556_LOCUS22768</name>
</gene>
<keyword evidence="2" id="KW-1185">Reference proteome</keyword>
<protein>
    <submittedName>
        <fullName evidence="1">Uncharacterized protein</fullName>
    </submittedName>
</protein>
<dbReference type="EMBL" id="CAXAMN010014280">
    <property type="protein sequence ID" value="CAK9042907.1"/>
    <property type="molecule type" value="Genomic_DNA"/>
</dbReference>
<organism evidence="1 2">
    <name type="scientific">Durusdinium trenchii</name>
    <dbReference type="NCBI Taxonomy" id="1381693"/>
    <lineage>
        <taxon>Eukaryota</taxon>
        <taxon>Sar</taxon>
        <taxon>Alveolata</taxon>
        <taxon>Dinophyceae</taxon>
        <taxon>Suessiales</taxon>
        <taxon>Symbiodiniaceae</taxon>
        <taxon>Durusdinium</taxon>
    </lineage>
</organism>
<evidence type="ECO:0000313" key="2">
    <source>
        <dbReference type="Proteomes" id="UP001642484"/>
    </source>
</evidence>
<accession>A0ABP0LWX3</accession>